<dbReference type="EMBL" id="MT840189">
    <property type="protein sequence ID" value="QNL31698.1"/>
    <property type="molecule type" value="Genomic_DNA"/>
</dbReference>
<sequence>MLIVSKSITIGDRLIWRHRDLRGLDPETGNFVTFDPAIYQLSWSFRAVGSINGDSSLDVIATNDNGEFLTIVDSTNLLGAGTYYYQAYITKNLLRRTIQSGAVEAVINYAASPDFDGRNQLEKDLEIINQAIRAVVSGGMQSYSIQGRSLSKLSLSELMSLRDSYRAELQRKQAAEAILRGEANPMRAFVRFGK</sequence>
<organism evidence="1">
    <name type="scientific">Bacteriophage sp</name>
    <dbReference type="NCBI Taxonomy" id="38018"/>
    <lineage>
        <taxon>Viruses</taxon>
    </lineage>
</organism>
<evidence type="ECO:0000313" key="1">
    <source>
        <dbReference type="EMBL" id="QNL31698.1"/>
    </source>
</evidence>
<accession>A0A7G9A4M5</accession>
<proteinExistence type="predicted"/>
<reference evidence="1" key="1">
    <citation type="submission" date="2020-07" db="EMBL/GenBank/DDBJ databases">
        <title>Dissolved microcystin release linked to lysis of a Microcystis spp. bloom in Lake Erie (USA) attributed to a novel cyanophage.</title>
        <authorList>
            <person name="McKindles K.M."/>
            <person name="Manes M.A."/>
            <person name="DeMarco J.R."/>
            <person name="McClure A."/>
            <person name="McKay R.M."/>
            <person name="Davis T.W."/>
            <person name="Bullerjahn G.S."/>
        </authorList>
    </citation>
    <scope>NUCLEOTIDE SEQUENCE</scope>
</reference>
<protein>
    <submittedName>
        <fullName evidence="1">Uncharacterized protein</fullName>
    </submittedName>
</protein>
<name>A0A7G9A4M5_9VIRU</name>